<comment type="similarity">
    <text evidence="2 4">Belongs to the cytochrome P450 family.</text>
</comment>
<name>A0A511MDG4_9NOCA</name>
<comment type="cofactor">
    <cofactor evidence="1 3">
        <name>heme</name>
        <dbReference type="ChEBI" id="CHEBI:30413"/>
    </cofactor>
</comment>
<gene>
    <name evidence="5" type="ORF">NN4_30400</name>
</gene>
<sequence>MLRPYPYLHECHQKYGDVFTLRLHALGDVVMLADPRDVDAVFRMNPDHGRTGEANALMTPIVGEDSLFVLDGERHRSRRAEMRSAIHTRPPIDPGIVERLTLEELPDNGGVVEVTALFRWLAMRLIGHRVLGTDDPAILRSFCTQLHWVVGPLISLGAFFPILQRNYGIASPGYWLDRRIAALDSALADSVRAAALKPSTSCVGERMSAARGEPWPPAHSGPLRDDLITLVAAGDDTVASALSWALFWVARTPRVAGKLQSGADAVFPDTNRADIAESRFLDAVCMEALRIAPVVDIVSRKTSVPMVVRGFDVPVGSLLSPAIYLVHRRPDVFDDPHSFRPERFLERKFKPSEYFPFGGGNRRCIGASLALAEMKVVLGTILAHFEVSPASVADTAIRYSRRNVTVAPAKFRVRLVRRR</sequence>
<dbReference type="GO" id="GO:0020037">
    <property type="term" value="F:heme binding"/>
    <property type="evidence" value="ECO:0007669"/>
    <property type="project" value="InterPro"/>
</dbReference>
<evidence type="ECO:0000313" key="6">
    <source>
        <dbReference type="Proteomes" id="UP000321424"/>
    </source>
</evidence>
<keyword evidence="3 4" id="KW-0479">Metal-binding</keyword>
<dbReference type="InterPro" id="IPR002401">
    <property type="entry name" value="Cyt_P450_E_grp-I"/>
</dbReference>
<dbReference type="InterPro" id="IPR017972">
    <property type="entry name" value="Cyt_P450_CS"/>
</dbReference>
<dbReference type="PROSITE" id="PS00086">
    <property type="entry name" value="CYTOCHROME_P450"/>
    <property type="match status" value="1"/>
</dbReference>
<keyword evidence="4" id="KW-0560">Oxidoreductase</keyword>
<dbReference type="GO" id="GO:0004497">
    <property type="term" value="F:monooxygenase activity"/>
    <property type="evidence" value="ECO:0007669"/>
    <property type="project" value="UniProtKB-KW"/>
</dbReference>
<keyword evidence="3 4" id="KW-0408">Iron</keyword>
<comment type="caution">
    <text evidence="5">The sequence shown here is derived from an EMBL/GenBank/DDBJ whole genome shotgun (WGS) entry which is preliminary data.</text>
</comment>
<dbReference type="PRINTS" id="PR00385">
    <property type="entry name" value="P450"/>
</dbReference>
<dbReference type="GO" id="GO:0005506">
    <property type="term" value="F:iron ion binding"/>
    <property type="evidence" value="ECO:0007669"/>
    <property type="project" value="InterPro"/>
</dbReference>
<dbReference type="GO" id="GO:0016705">
    <property type="term" value="F:oxidoreductase activity, acting on paired donors, with incorporation or reduction of molecular oxygen"/>
    <property type="evidence" value="ECO:0007669"/>
    <property type="project" value="InterPro"/>
</dbReference>
<dbReference type="SUPFAM" id="SSF48264">
    <property type="entry name" value="Cytochrome P450"/>
    <property type="match status" value="1"/>
</dbReference>
<evidence type="ECO:0000256" key="1">
    <source>
        <dbReference type="ARBA" id="ARBA00001971"/>
    </source>
</evidence>
<proteinExistence type="inferred from homology"/>
<dbReference type="AlphaFoldDB" id="A0A511MDG4"/>
<organism evidence="5 6">
    <name type="scientific">Nocardia ninae NBRC 108245</name>
    <dbReference type="NCBI Taxonomy" id="1210091"/>
    <lineage>
        <taxon>Bacteria</taxon>
        <taxon>Bacillati</taxon>
        <taxon>Actinomycetota</taxon>
        <taxon>Actinomycetes</taxon>
        <taxon>Mycobacteriales</taxon>
        <taxon>Nocardiaceae</taxon>
        <taxon>Nocardia</taxon>
    </lineage>
</organism>
<dbReference type="OrthoDB" id="7376058at2"/>
<dbReference type="PRINTS" id="PR00463">
    <property type="entry name" value="EP450I"/>
</dbReference>
<keyword evidence="3 4" id="KW-0349">Heme</keyword>
<evidence type="ECO:0000256" key="4">
    <source>
        <dbReference type="RuleBase" id="RU000461"/>
    </source>
</evidence>
<evidence type="ECO:0000256" key="3">
    <source>
        <dbReference type="PIRSR" id="PIRSR602401-1"/>
    </source>
</evidence>
<accession>A0A511MDG4</accession>
<evidence type="ECO:0000256" key="2">
    <source>
        <dbReference type="ARBA" id="ARBA00010617"/>
    </source>
</evidence>
<dbReference type="Proteomes" id="UP000321424">
    <property type="component" value="Unassembled WGS sequence"/>
</dbReference>
<dbReference type="PANTHER" id="PTHR24305">
    <property type="entry name" value="CYTOCHROME P450"/>
    <property type="match status" value="1"/>
</dbReference>
<keyword evidence="4" id="KW-0503">Monooxygenase</keyword>
<feature type="binding site" description="axial binding residue" evidence="3">
    <location>
        <position position="364"/>
    </location>
    <ligand>
        <name>heme</name>
        <dbReference type="ChEBI" id="CHEBI:30413"/>
    </ligand>
    <ligandPart>
        <name>Fe</name>
        <dbReference type="ChEBI" id="CHEBI:18248"/>
    </ligandPart>
</feature>
<keyword evidence="6" id="KW-1185">Reference proteome</keyword>
<reference evidence="5 6" key="1">
    <citation type="submission" date="2019-07" db="EMBL/GenBank/DDBJ databases">
        <title>Whole genome shotgun sequence of Nocardia ninae NBRC 108245.</title>
        <authorList>
            <person name="Hosoyama A."/>
            <person name="Uohara A."/>
            <person name="Ohji S."/>
            <person name="Ichikawa N."/>
        </authorList>
    </citation>
    <scope>NUCLEOTIDE SEQUENCE [LARGE SCALE GENOMIC DNA]</scope>
    <source>
        <strain evidence="5 6">NBRC 108245</strain>
    </source>
</reference>
<dbReference type="Gene3D" id="1.10.630.10">
    <property type="entry name" value="Cytochrome P450"/>
    <property type="match status" value="1"/>
</dbReference>
<dbReference type="RefSeq" id="WP_147130857.1">
    <property type="nucleotide sequence ID" value="NZ_BJXA01000016.1"/>
</dbReference>
<dbReference type="InterPro" id="IPR001128">
    <property type="entry name" value="Cyt_P450"/>
</dbReference>
<protein>
    <submittedName>
        <fullName evidence="5">Cytochrome P450</fullName>
    </submittedName>
</protein>
<evidence type="ECO:0000313" key="5">
    <source>
        <dbReference type="EMBL" id="GEM38521.1"/>
    </source>
</evidence>
<dbReference type="PANTHER" id="PTHR24305:SF166">
    <property type="entry name" value="CYTOCHROME P450 12A4, MITOCHONDRIAL-RELATED"/>
    <property type="match status" value="1"/>
</dbReference>
<dbReference type="InterPro" id="IPR050121">
    <property type="entry name" value="Cytochrome_P450_monoxygenase"/>
</dbReference>
<dbReference type="EMBL" id="BJXA01000016">
    <property type="protein sequence ID" value="GEM38521.1"/>
    <property type="molecule type" value="Genomic_DNA"/>
</dbReference>
<dbReference type="Pfam" id="PF00067">
    <property type="entry name" value="p450"/>
    <property type="match status" value="1"/>
</dbReference>
<dbReference type="InterPro" id="IPR036396">
    <property type="entry name" value="Cyt_P450_sf"/>
</dbReference>